<accession>A0A2D2B1L0</accession>
<dbReference type="Pfam" id="PF00355">
    <property type="entry name" value="Rieske"/>
    <property type="match status" value="1"/>
</dbReference>
<dbReference type="InterPro" id="IPR017941">
    <property type="entry name" value="Rieske_2Fe-2S"/>
</dbReference>
<dbReference type="SUPFAM" id="SSF55961">
    <property type="entry name" value="Bet v1-like"/>
    <property type="match status" value="1"/>
</dbReference>
<feature type="domain" description="Rieske" evidence="6">
    <location>
        <begin position="15"/>
        <end position="116"/>
    </location>
</feature>
<dbReference type="EMBL" id="CP024201">
    <property type="protein sequence ID" value="ATQ44135.1"/>
    <property type="molecule type" value="Genomic_DNA"/>
</dbReference>
<keyword evidence="5" id="KW-0411">Iron-sulfur</keyword>
<dbReference type="GO" id="GO:0016491">
    <property type="term" value="F:oxidoreductase activity"/>
    <property type="evidence" value="ECO:0007669"/>
    <property type="project" value="UniProtKB-KW"/>
</dbReference>
<dbReference type="RefSeq" id="WP_099623383.1">
    <property type="nucleotide sequence ID" value="NZ_CP024201.1"/>
</dbReference>
<keyword evidence="1" id="KW-0001">2Fe-2S</keyword>
<evidence type="ECO:0000256" key="5">
    <source>
        <dbReference type="ARBA" id="ARBA00023014"/>
    </source>
</evidence>
<dbReference type="InterPro" id="IPR036922">
    <property type="entry name" value="Rieske_2Fe-2S_sf"/>
</dbReference>
<gene>
    <name evidence="7" type="ORF">CSW64_17950</name>
</gene>
<dbReference type="OrthoDB" id="9800776at2"/>
<keyword evidence="2" id="KW-0479">Metal-binding</keyword>
<proteinExistence type="predicted"/>
<evidence type="ECO:0000256" key="3">
    <source>
        <dbReference type="ARBA" id="ARBA00023002"/>
    </source>
</evidence>
<dbReference type="Gene3D" id="3.90.380.10">
    <property type="entry name" value="Naphthalene 1,2-dioxygenase Alpha Subunit, Chain A, domain 1"/>
    <property type="match status" value="1"/>
</dbReference>
<dbReference type="InterPro" id="IPR050584">
    <property type="entry name" value="Cholesterol_7-desaturase"/>
</dbReference>
<reference evidence="7 8" key="1">
    <citation type="submission" date="2017-10" db="EMBL/GenBank/DDBJ databases">
        <title>Genome sequence of Caulobacter mirabilis FWC38.</title>
        <authorList>
            <person name="Fiebig A."/>
            <person name="Crosson S."/>
        </authorList>
    </citation>
    <scope>NUCLEOTIDE SEQUENCE [LARGE SCALE GENOMIC DNA]</scope>
    <source>
        <strain evidence="7 8">FWC 38</strain>
    </source>
</reference>
<evidence type="ECO:0000313" key="8">
    <source>
        <dbReference type="Proteomes" id="UP000228945"/>
    </source>
</evidence>
<keyword evidence="4" id="KW-0408">Iron</keyword>
<dbReference type="PROSITE" id="PS51296">
    <property type="entry name" value="RIESKE"/>
    <property type="match status" value="1"/>
</dbReference>
<dbReference type="GO" id="GO:0051537">
    <property type="term" value="F:2 iron, 2 sulfur cluster binding"/>
    <property type="evidence" value="ECO:0007669"/>
    <property type="project" value="UniProtKB-KW"/>
</dbReference>
<sequence length="350" mass="39366">MYPFDPGVYAARNRWYVAALSSEIGRTPMERWILNKPVAFYRTEAGTPVAIGGRCPHRGYPLGKSQLRGDAVVCGYHGMTFEADGRCSHIPCQDVIAPNARVKAYPLIELWDWVWIWPGDPERADPALIPDHFELGLTDPAWKKRPPMYWPVNGRYQLLNDNLLDLSHLTVLHASTIGGADVAATQETHEEGGGWVRSTRYIEDAFMTDWSRQARGIEGKVDREIGMTFLMPGLHHGHDRFYRPRSEATGANEPILEVRVFHAVTPATLTTCHYFAASAVDPTTHEIAARTQPDPKATMRIFLEDIEATNEIERLLQTAGEFKELPLRSDVHGLRGRRMLQAMIKAEQAA</sequence>
<evidence type="ECO:0000256" key="4">
    <source>
        <dbReference type="ARBA" id="ARBA00023004"/>
    </source>
</evidence>
<dbReference type="SUPFAM" id="SSF50022">
    <property type="entry name" value="ISP domain"/>
    <property type="match status" value="1"/>
</dbReference>
<dbReference type="Gene3D" id="2.102.10.10">
    <property type="entry name" value="Rieske [2Fe-2S] iron-sulphur domain"/>
    <property type="match status" value="1"/>
</dbReference>
<organism evidence="7 8">
    <name type="scientific">Caulobacter mirabilis</name>
    <dbReference type="NCBI Taxonomy" id="69666"/>
    <lineage>
        <taxon>Bacteria</taxon>
        <taxon>Pseudomonadati</taxon>
        <taxon>Pseudomonadota</taxon>
        <taxon>Alphaproteobacteria</taxon>
        <taxon>Caulobacterales</taxon>
        <taxon>Caulobacteraceae</taxon>
        <taxon>Caulobacter</taxon>
    </lineage>
</organism>
<dbReference type="PANTHER" id="PTHR21266">
    <property type="entry name" value="IRON-SULFUR DOMAIN CONTAINING PROTEIN"/>
    <property type="match status" value="1"/>
</dbReference>
<evidence type="ECO:0000313" key="7">
    <source>
        <dbReference type="EMBL" id="ATQ44135.1"/>
    </source>
</evidence>
<dbReference type="KEGG" id="cmb:CSW64_17950"/>
<keyword evidence="3" id="KW-0560">Oxidoreductase</keyword>
<dbReference type="Pfam" id="PF19112">
    <property type="entry name" value="VanA_C"/>
    <property type="match status" value="1"/>
</dbReference>
<name>A0A2D2B1L0_9CAUL</name>
<dbReference type="GO" id="GO:0046872">
    <property type="term" value="F:metal ion binding"/>
    <property type="evidence" value="ECO:0007669"/>
    <property type="project" value="UniProtKB-KW"/>
</dbReference>
<dbReference type="PANTHER" id="PTHR21266:SF60">
    <property type="entry name" value="3-KETOSTEROID-9-ALPHA-MONOOXYGENASE, OXYGENASE COMPONENT"/>
    <property type="match status" value="1"/>
</dbReference>
<dbReference type="AlphaFoldDB" id="A0A2D2B1L0"/>
<keyword evidence="8" id="KW-1185">Reference proteome</keyword>
<evidence type="ECO:0000259" key="6">
    <source>
        <dbReference type="PROSITE" id="PS51296"/>
    </source>
</evidence>
<dbReference type="Proteomes" id="UP000228945">
    <property type="component" value="Chromosome"/>
</dbReference>
<evidence type="ECO:0000256" key="1">
    <source>
        <dbReference type="ARBA" id="ARBA00022714"/>
    </source>
</evidence>
<evidence type="ECO:0000256" key="2">
    <source>
        <dbReference type="ARBA" id="ARBA00022723"/>
    </source>
</evidence>
<protein>
    <recommendedName>
        <fullName evidence="6">Rieske domain-containing protein</fullName>
    </recommendedName>
</protein>
<dbReference type="InterPro" id="IPR044043">
    <property type="entry name" value="VanA_C_cat"/>
</dbReference>